<proteinExistence type="predicted"/>
<accession>A0A194QV42</accession>
<feature type="chain" id="PRO_5008264655" evidence="2">
    <location>
        <begin position="29"/>
        <end position="296"/>
    </location>
</feature>
<feature type="signal peptide" evidence="2">
    <location>
        <begin position="1"/>
        <end position="28"/>
    </location>
</feature>
<dbReference type="Proteomes" id="UP000053240">
    <property type="component" value="Unassembled WGS sequence"/>
</dbReference>
<sequence>MPAAVAKGDGWCAALAGCAALAALGVLATPSPDSGTSEELRQALVLVDILRSGMVMRRTTASAVAPATAALPPVPLPGTHGAFPVPYYLYGAGGRRGGRGGRGERQLQYEDSFGAHPDGNDAFTSSTTTSKVSEEQSSPSSWTEISSSPAKDNAAIAMSTPAPPTTAEPTAATTATALNTHTNIVTTSLRTLQDSALKIKKLKYLKEDRFRTRVFNEERNKMRQSEEQIEMSQAAAELRREATAGGQRGGGGHSPWRHRGTTRVHLARSSALPRPLPENNAFCHVSPHSPLCRTFI</sequence>
<reference evidence="3 4" key="1">
    <citation type="journal article" date="2015" name="Nat. Commun.">
        <title>Outbred genome sequencing and CRISPR/Cas9 gene editing in butterflies.</title>
        <authorList>
            <person name="Li X."/>
            <person name="Fan D."/>
            <person name="Zhang W."/>
            <person name="Liu G."/>
            <person name="Zhang L."/>
            <person name="Zhao L."/>
            <person name="Fang X."/>
            <person name="Chen L."/>
            <person name="Dong Y."/>
            <person name="Chen Y."/>
            <person name="Ding Y."/>
            <person name="Zhao R."/>
            <person name="Feng M."/>
            <person name="Zhu Y."/>
            <person name="Feng Y."/>
            <person name="Jiang X."/>
            <person name="Zhu D."/>
            <person name="Xiang H."/>
            <person name="Feng X."/>
            <person name="Li S."/>
            <person name="Wang J."/>
            <person name="Zhang G."/>
            <person name="Kronforst M.R."/>
            <person name="Wang W."/>
        </authorList>
    </citation>
    <scope>NUCLEOTIDE SEQUENCE [LARGE SCALE GENOMIC DNA]</scope>
    <source>
        <strain evidence="3">Ya'a_city_454_Pm</strain>
        <tissue evidence="3">Whole body</tissue>
    </source>
</reference>
<feature type="region of interest" description="Disordered" evidence="1">
    <location>
        <begin position="111"/>
        <end position="171"/>
    </location>
</feature>
<evidence type="ECO:0000313" key="4">
    <source>
        <dbReference type="Proteomes" id="UP000053240"/>
    </source>
</evidence>
<gene>
    <name evidence="3" type="ORF">RR48_15478</name>
</gene>
<dbReference type="AlphaFoldDB" id="A0A194QV42"/>
<keyword evidence="4" id="KW-1185">Reference proteome</keyword>
<evidence type="ECO:0000256" key="1">
    <source>
        <dbReference type="SAM" id="MobiDB-lite"/>
    </source>
</evidence>
<dbReference type="EMBL" id="KQ461108">
    <property type="protein sequence ID" value="KPJ09337.1"/>
    <property type="molecule type" value="Genomic_DNA"/>
</dbReference>
<organism evidence="3 4">
    <name type="scientific">Papilio machaon</name>
    <name type="common">Old World swallowtail butterfly</name>
    <dbReference type="NCBI Taxonomy" id="76193"/>
    <lineage>
        <taxon>Eukaryota</taxon>
        <taxon>Metazoa</taxon>
        <taxon>Ecdysozoa</taxon>
        <taxon>Arthropoda</taxon>
        <taxon>Hexapoda</taxon>
        <taxon>Insecta</taxon>
        <taxon>Pterygota</taxon>
        <taxon>Neoptera</taxon>
        <taxon>Endopterygota</taxon>
        <taxon>Lepidoptera</taxon>
        <taxon>Glossata</taxon>
        <taxon>Ditrysia</taxon>
        <taxon>Papilionoidea</taxon>
        <taxon>Papilionidae</taxon>
        <taxon>Papilioninae</taxon>
        <taxon>Papilio</taxon>
    </lineage>
</organism>
<evidence type="ECO:0000256" key="2">
    <source>
        <dbReference type="SAM" id="SignalP"/>
    </source>
</evidence>
<evidence type="ECO:0000313" key="3">
    <source>
        <dbReference type="EMBL" id="KPJ09337.1"/>
    </source>
</evidence>
<feature type="compositionally biased region" description="Low complexity" evidence="1">
    <location>
        <begin position="124"/>
        <end position="160"/>
    </location>
</feature>
<dbReference type="InParanoid" id="A0A194QV42"/>
<protein>
    <submittedName>
        <fullName evidence="3">Uncharacterized protein</fullName>
    </submittedName>
</protein>
<name>A0A194QV42_PAPMA</name>
<keyword evidence="2" id="KW-0732">Signal</keyword>